<dbReference type="Proteomes" id="UP000003806">
    <property type="component" value="Chromosome"/>
</dbReference>
<dbReference type="GO" id="GO:0004632">
    <property type="term" value="F:phosphopantothenate--cysteine ligase activity"/>
    <property type="evidence" value="ECO:0007669"/>
    <property type="project" value="UniProtKB-UniRule"/>
</dbReference>
<feature type="domain" description="DNA/pantothenate metabolism flavoprotein C-terminal" evidence="6">
    <location>
        <begin position="192"/>
        <end position="400"/>
    </location>
</feature>
<comment type="pathway">
    <text evidence="3 4">Cofactor biosynthesis; coenzyme A biosynthesis; CoA from (R)-pantothenate: step 3/5.</text>
</comment>
<dbReference type="Pfam" id="PF04127">
    <property type="entry name" value="DFP"/>
    <property type="match status" value="1"/>
</dbReference>
<dbReference type="UniPathway" id="UPA00241">
    <property type="reaction ID" value="UER00353"/>
</dbReference>
<feature type="binding site" evidence="3">
    <location>
        <position position="349"/>
    </location>
    <ligand>
        <name>CTP</name>
        <dbReference type="ChEBI" id="CHEBI:37563"/>
    </ligand>
</feature>
<gene>
    <name evidence="3" type="primary">coaBC</name>
    <name evidence="7" type="ORF">JonanDRAFT_0990</name>
</gene>
<feature type="binding site" evidence="3">
    <location>
        <position position="331"/>
    </location>
    <ligand>
        <name>CTP</name>
        <dbReference type="ChEBI" id="CHEBI:37563"/>
    </ligand>
</feature>
<dbReference type="InterPro" id="IPR005252">
    <property type="entry name" value="CoaBC"/>
</dbReference>
<dbReference type="GO" id="GO:0046872">
    <property type="term" value="F:metal ion binding"/>
    <property type="evidence" value="ECO:0007669"/>
    <property type="project" value="UniProtKB-KW"/>
</dbReference>
<dbReference type="GO" id="GO:0015937">
    <property type="term" value="P:coenzyme A biosynthetic process"/>
    <property type="evidence" value="ECO:0007669"/>
    <property type="project" value="UniProtKB-UniRule"/>
</dbReference>
<keyword evidence="3" id="KW-0460">Magnesium</keyword>
<dbReference type="GO" id="GO:0071513">
    <property type="term" value="C:phosphopantothenoylcysteine decarboxylase complex"/>
    <property type="evidence" value="ECO:0007669"/>
    <property type="project" value="TreeGrafter"/>
</dbReference>
<dbReference type="InterPro" id="IPR035929">
    <property type="entry name" value="CoaB-like_sf"/>
</dbReference>
<dbReference type="SUPFAM" id="SSF52507">
    <property type="entry name" value="Homo-oligomeric flavin-containing Cys decarboxylases, HFCD"/>
    <property type="match status" value="1"/>
</dbReference>
<keyword evidence="3 4" id="KW-0288">FMN</keyword>
<dbReference type="GO" id="GO:0004633">
    <property type="term" value="F:phosphopantothenoylcysteine decarboxylase activity"/>
    <property type="evidence" value="ECO:0007669"/>
    <property type="project" value="UniProtKB-UniRule"/>
</dbReference>
<feature type="binding site" evidence="3">
    <location>
        <position position="345"/>
    </location>
    <ligand>
        <name>CTP</name>
        <dbReference type="ChEBI" id="CHEBI:37563"/>
    </ligand>
</feature>
<comment type="similarity">
    <text evidence="3 4">In the C-terminal section; belongs to the PPC synthetase family.</text>
</comment>
<evidence type="ECO:0000259" key="6">
    <source>
        <dbReference type="Pfam" id="PF04127"/>
    </source>
</evidence>
<dbReference type="OrthoDB" id="9802554at2"/>
<keyword evidence="2 3" id="KW-0456">Lyase</keyword>
<dbReference type="InterPro" id="IPR007085">
    <property type="entry name" value="DNA/pantothenate-metab_flavo_C"/>
</dbReference>
<keyword evidence="3" id="KW-0479">Metal-binding</keyword>
<comment type="similarity">
    <text evidence="3 4">In the N-terminal section; belongs to the HFCD (homo-oligomeric flavin containing Cys decarboxylase) superfamily.</text>
</comment>
<dbReference type="PANTHER" id="PTHR14359:SF6">
    <property type="entry name" value="PHOSPHOPANTOTHENOYLCYSTEINE DECARBOXYLASE"/>
    <property type="match status" value="1"/>
</dbReference>
<keyword evidence="3 4" id="KW-0285">Flavoprotein</keyword>
<dbReference type="PANTHER" id="PTHR14359">
    <property type="entry name" value="HOMO-OLIGOMERIC FLAVIN CONTAINING CYS DECARBOXYLASE FAMILY"/>
    <property type="match status" value="1"/>
</dbReference>
<organism evidence="7 8">
    <name type="scientific">Jonquetella anthropi DSM 22815</name>
    <dbReference type="NCBI Taxonomy" id="885272"/>
    <lineage>
        <taxon>Bacteria</taxon>
        <taxon>Thermotogati</taxon>
        <taxon>Synergistota</taxon>
        <taxon>Synergistia</taxon>
        <taxon>Synergistales</taxon>
        <taxon>Dethiosulfovibrionaceae</taxon>
        <taxon>Jonquetella</taxon>
    </lineage>
</organism>
<feature type="binding site" evidence="3">
    <location>
        <position position="295"/>
    </location>
    <ligand>
        <name>CTP</name>
        <dbReference type="ChEBI" id="CHEBI:37563"/>
    </ligand>
</feature>
<comment type="cofactor">
    <cofactor evidence="3">
        <name>Mg(2+)</name>
        <dbReference type="ChEBI" id="CHEBI:18420"/>
    </cofactor>
</comment>
<evidence type="ECO:0000256" key="2">
    <source>
        <dbReference type="ARBA" id="ARBA00023239"/>
    </source>
</evidence>
<evidence type="ECO:0000256" key="3">
    <source>
        <dbReference type="HAMAP-Rule" id="MF_02225"/>
    </source>
</evidence>
<evidence type="ECO:0000313" key="7">
    <source>
        <dbReference type="EMBL" id="EHM13362.1"/>
    </source>
</evidence>
<evidence type="ECO:0000256" key="4">
    <source>
        <dbReference type="RuleBase" id="RU364078"/>
    </source>
</evidence>
<protein>
    <recommendedName>
        <fullName evidence="3">Coenzyme A biosynthesis bifunctional protein CoaBC</fullName>
    </recommendedName>
    <alternativeName>
        <fullName evidence="3">DNA/pantothenate metabolism flavoprotein</fullName>
    </alternativeName>
    <alternativeName>
        <fullName evidence="3">Phosphopantothenoylcysteine synthetase/decarboxylase</fullName>
        <shortName evidence="3">PPCS-PPCDC</shortName>
    </alternativeName>
    <domain>
        <recommendedName>
            <fullName evidence="3">Phosphopantothenoylcysteine decarboxylase</fullName>
            <shortName evidence="3">PPC decarboxylase</shortName>
            <shortName evidence="3">PPC-DC</shortName>
            <ecNumber evidence="3">4.1.1.36</ecNumber>
        </recommendedName>
        <alternativeName>
            <fullName evidence="3">CoaC</fullName>
        </alternativeName>
    </domain>
    <domain>
        <recommendedName>
            <fullName evidence="3">Phosphopantothenate--cysteine ligase</fullName>
            <ecNumber evidence="3">6.3.2.5</ecNumber>
        </recommendedName>
        <alternativeName>
            <fullName evidence="3">CoaB</fullName>
        </alternativeName>
        <alternativeName>
            <fullName evidence="3">Phosphopantothenoylcysteine synthetase</fullName>
            <shortName evidence="3">PPC synthetase</shortName>
            <shortName evidence="3">PPC-S</shortName>
        </alternativeName>
    </domain>
</protein>
<comment type="catalytic activity">
    <reaction evidence="3 4">
        <text>N-[(R)-4-phosphopantothenoyl]-L-cysteine + H(+) = (R)-4'-phosphopantetheine + CO2</text>
        <dbReference type="Rhea" id="RHEA:16793"/>
        <dbReference type="ChEBI" id="CHEBI:15378"/>
        <dbReference type="ChEBI" id="CHEBI:16526"/>
        <dbReference type="ChEBI" id="CHEBI:59458"/>
        <dbReference type="ChEBI" id="CHEBI:61723"/>
        <dbReference type="EC" id="4.1.1.36"/>
    </reaction>
</comment>
<dbReference type="AlphaFoldDB" id="H0UL03"/>
<comment type="pathway">
    <text evidence="3 4">Cofactor biosynthesis; coenzyme A biosynthesis; CoA from (R)-pantothenate: step 2/5.</text>
</comment>
<dbReference type="EC" id="4.1.1.36" evidence="3"/>
<name>H0UL03_9BACT</name>
<sequence>MVPLQWQSNRRIVLAVTGGIAAYKTPGLVRLLASYGCQVRVVMTQAAESFVSPMVLETLSGNRVWRQSDFLSVSGGSQIPHIQLAQWAEAVIVAPCTAHHLAAAAVGLGDSLVAATLLATKAPVLFFPAMNSQMLAHPATEENIRTLARRGAFVAGAENGPLACGEEGPGRMPEPEEIVRQLWRVLSPASDLAGRRVLITAGPTREYLDPVRFISNPSTGKMGAALAWTAVLRGASVEVVAGPTSVQFPKEASVTRVVSALEMFQAVKDRAASADFIVASAAVSDYRPESSSPRKIKRESVERVERAFVQNPDIIAWAGANKRPGQILVGFAAETDDVLVHAQGKLERKKLDFIAANDLTSAGSGFGADTNTVTLLDRSGGRIELKGSKEAVAWEMWNVLSPTLA</sequence>
<reference evidence="7 8" key="1">
    <citation type="submission" date="2011-11" db="EMBL/GenBank/DDBJ databases">
        <title>The Noncontiguous Finished genome of Jonquetella anthropi DSM 22815.</title>
        <authorList>
            <consortium name="US DOE Joint Genome Institute (JGI-PGF)"/>
            <person name="Lucas S."/>
            <person name="Copeland A."/>
            <person name="Lapidus A."/>
            <person name="Glavina del Rio T."/>
            <person name="Dalin E."/>
            <person name="Tice H."/>
            <person name="Bruce D."/>
            <person name="Goodwin L."/>
            <person name="Pitluck S."/>
            <person name="Peters L."/>
            <person name="Mikhailova N."/>
            <person name="Held B."/>
            <person name="Kyrpides N."/>
            <person name="Mavromatis K."/>
            <person name="Ivanova N."/>
            <person name="Markowitz V."/>
            <person name="Cheng J.-F."/>
            <person name="Hugenholtz P."/>
            <person name="Woyke T."/>
            <person name="Wu D."/>
            <person name="Gronow S."/>
            <person name="Wellnitz S."/>
            <person name="Brambilla E."/>
            <person name="Klenk H.-P."/>
            <person name="Eisen J.A."/>
        </authorList>
    </citation>
    <scope>NUCLEOTIDE SEQUENCE [LARGE SCALE GENOMIC DNA]</scope>
    <source>
        <strain evidence="7 8">DSM 22815</strain>
    </source>
</reference>
<accession>H0UL03</accession>
<dbReference type="SUPFAM" id="SSF102645">
    <property type="entry name" value="CoaB-like"/>
    <property type="match status" value="1"/>
</dbReference>
<feature type="binding site" evidence="3">
    <location>
        <begin position="312"/>
        <end position="315"/>
    </location>
    <ligand>
        <name>CTP</name>
        <dbReference type="ChEBI" id="CHEBI:37563"/>
    </ligand>
</feature>
<comment type="function">
    <text evidence="3">Catalyzes two sequential steps in the biosynthesis of coenzyme A. In the first step cysteine is conjugated to 4'-phosphopantothenate to form 4-phosphopantothenoylcysteine. In the second step the latter compound is decarboxylated to form 4'-phosphopantotheine.</text>
</comment>
<feature type="region of interest" description="Phosphopantothenoylcysteine decarboxylase" evidence="3">
    <location>
        <begin position="1"/>
        <end position="196"/>
    </location>
</feature>
<dbReference type="NCBIfam" id="TIGR00521">
    <property type="entry name" value="coaBC_dfp"/>
    <property type="match status" value="1"/>
</dbReference>
<dbReference type="GO" id="GO:0010181">
    <property type="term" value="F:FMN binding"/>
    <property type="evidence" value="ECO:0007669"/>
    <property type="project" value="UniProtKB-UniRule"/>
</dbReference>
<dbReference type="RefSeq" id="WP_008521429.1">
    <property type="nucleotide sequence ID" value="NZ_CM001376.1"/>
</dbReference>
<keyword evidence="1 3" id="KW-0210">Decarboxylase</keyword>
<feature type="domain" description="Flavoprotein" evidence="5">
    <location>
        <begin position="11"/>
        <end position="182"/>
    </location>
</feature>
<proteinExistence type="inferred from homology"/>
<dbReference type="HOGENOM" id="CLU_033319_0_1_0"/>
<feature type="binding site" evidence="3">
    <location>
        <position position="285"/>
    </location>
    <ligand>
        <name>CTP</name>
        <dbReference type="ChEBI" id="CHEBI:37563"/>
    </ligand>
</feature>
<feature type="region of interest" description="Phosphopantothenate--cysteine ligase" evidence="3">
    <location>
        <begin position="197"/>
        <end position="405"/>
    </location>
</feature>
<dbReference type="Gene3D" id="3.40.50.10300">
    <property type="entry name" value="CoaB-like"/>
    <property type="match status" value="1"/>
</dbReference>
<keyword evidence="3 4" id="KW-0436">Ligase</keyword>
<comment type="cofactor">
    <cofactor evidence="3">
        <name>FMN</name>
        <dbReference type="ChEBI" id="CHEBI:58210"/>
    </cofactor>
    <text evidence="3">Binds 1 FMN per subunit.</text>
</comment>
<dbReference type="InterPro" id="IPR003382">
    <property type="entry name" value="Flavoprotein"/>
</dbReference>
<evidence type="ECO:0000259" key="5">
    <source>
        <dbReference type="Pfam" id="PF02441"/>
    </source>
</evidence>
<dbReference type="eggNOG" id="COG0452">
    <property type="taxonomic scope" value="Bacteria"/>
</dbReference>
<keyword evidence="8" id="KW-1185">Reference proteome</keyword>
<dbReference type="Gene3D" id="3.40.50.1950">
    <property type="entry name" value="Flavin prenyltransferase-like"/>
    <property type="match status" value="1"/>
</dbReference>
<evidence type="ECO:0000313" key="8">
    <source>
        <dbReference type="Proteomes" id="UP000003806"/>
    </source>
</evidence>
<comment type="caution">
    <text evidence="3">Lacks conserved residue(s) required for the propagation of feature annotation.</text>
</comment>
<feature type="active site" description="Proton donor" evidence="3">
    <location>
        <position position="164"/>
    </location>
</feature>
<dbReference type="EC" id="6.3.2.5" evidence="3"/>
<comment type="catalytic activity">
    <reaction evidence="3 4">
        <text>(R)-4'-phosphopantothenate + L-cysteine + CTP = N-[(R)-4-phosphopantothenoyl]-L-cysteine + CMP + diphosphate + H(+)</text>
        <dbReference type="Rhea" id="RHEA:19397"/>
        <dbReference type="ChEBI" id="CHEBI:10986"/>
        <dbReference type="ChEBI" id="CHEBI:15378"/>
        <dbReference type="ChEBI" id="CHEBI:33019"/>
        <dbReference type="ChEBI" id="CHEBI:35235"/>
        <dbReference type="ChEBI" id="CHEBI:37563"/>
        <dbReference type="ChEBI" id="CHEBI:59458"/>
        <dbReference type="ChEBI" id="CHEBI:60377"/>
        <dbReference type="EC" id="6.3.2.5"/>
    </reaction>
</comment>
<dbReference type="STRING" id="885272.JonanDRAFT_0990"/>
<dbReference type="GO" id="GO:0015941">
    <property type="term" value="P:pantothenate catabolic process"/>
    <property type="evidence" value="ECO:0007669"/>
    <property type="project" value="InterPro"/>
</dbReference>
<comment type="function">
    <text evidence="4">Catalyzes two steps in the biosynthesis of coenzyme A. In the first step cysteine is conjugated to 4'-phosphopantothenate to form 4-phosphopantothenoylcysteine, in the latter compound is decarboxylated to form 4'-phosphopantotheine.</text>
</comment>
<dbReference type="Pfam" id="PF02441">
    <property type="entry name" value="Flavoprotein"/>
    <property type="match status" value="1"/>
</dbReference>
<dbReference type="InterPro" id="IPR036551">
    <property type="entry name" value="Flavin_trans-like"/>
</dbReference>
<dbReference type="EMBL" id="CM001376">
    <property type="protein sequence ID" value="EHM13362.1"/>
    <property type="molecule type" value="Genomic_DNA"/>
</dbReference>
<keyword evidence="3" id="KW-0511">Multifunctional enzyme</keyword>
<evidence type="ECO:0000256" key="1">
    <source>
        <dbReference type="ARBA" id="ARBA00022793"/>
    </source>
</evidence>
<dbReference type="HAMAP" id="MF_02225">
    <property type="entry name" value="CoaBC"/>
    <property type="match status" value="1"/>
</dbReference>